<dbReference type="EMBL" id="NMUH01011207">
    <property type="protein sequence ID" value="MQM21555.1"/>
    <property type="molecule type" value="Genomic_DNA"/>
</dbReference>
<name>A0A843XRN6_COLES</name>
<dbReference type="Proteomes" id="UP000652761">
    <property type="component" value="Unassembled WGS sequence"/>
</dbReference>
<sequence length="85" mass="9245">MAPEPPREAKCGTIVRLDYGGYCRVTLCSCPTLTRRGGLELGRGQGSLCLRLQSCGGHDVQVKLLSSGRVHIGRRRRGGSRRPHS</sequence>
<accession>A0A843XRN6</accession>
<evidence type="ECO:0000313" key="1">
    <source>
        <dbReference type="EMBL" id="MQM21555.1"/>
    </source>
</evidence>
<gene>
    <name evidence="1" type="ORF">Taro_054597</name>
</gene>
<proteinExistence type="predicted"/>
<reference evidence="1" key="1">
    <citation type="submission" date="2017-07" db="EMBL/GenBank/DDBJ databases">
        <title>Taro Niue Genome Assembly and Annotation.</title>
        <authorList>
            <person name="Atibalentja N."/>
            <person name="Keating K."/>
            <person name="Fields C.J."/>
        </authorList>
    </citation>
    <scope>NUCLEOTIDE SEQUENCE</scope>
    <source>
        <strain evidence="1">Niue_2</strain>
        <tissue evidence="1">Leaf</tissue>
    </source>
</reference>
<keyword evidence="2" id="KW-1185">Reference proteome</keyword>
<comment type="caution">
    <text evidence="1">The sequence shown here is derived from an EMBL/GenBank/DDBJ whole genome shotgun (WGS) entry which is preliminary data.</text>
</comment>
<evidence type="ECO:0000313" key="2">
    <source>
        <dbReference type="Proteomes" id="UP000652761"/>
    </source>
</evidence>
<organism evidence="1 2">
    <name type="scientific">Colocasia esculenta</name>
    <name type="common">Wild taro</name>
    <name type="synonym">Arum esculentum</name>
    <dbReference type="NCBI Taxonomy" id="4460"/>
    <lineage>
        <taxon>Eukaryota</taxon>
        <taxon>Viridiplantae</taxon>
        <taxon>Streptophyta</taxon>
        <taxon>Embryophyta</taxon>
        <taxon>Tracheophyta</taxon>
        <taxon>Spermatophyta</taxon>
        <taxon>Magnoliopsida</taxon>
        <taxon>Liliopsida</taxon>
        <taxon>Araceae</taxon>
        <taxon>Aroideae</taxon>
        <taxon>Colocasieae</taxon>
        <taxon>Colocasia</taxon>
    </lineage>
</organism>
<protein>
    <submittedName>
        <fullName evidence="1">Uncharacterized protein</fullName>
    </submittedName>
</protein>
<dbReference type="AlphaFoldDB" id="A0A843XRN6"/>